<protein>
    <submittedName>
        <fullName evidence="1">Uncharacterized protein</fullName>
    </submittedName>
</protein>
<evidence type="ECO:0000313" key="2">
    <source>
        <dbReference type="Proteomes" id="UP001519460"/>
    </source>
</evidence>
<feature type="non-terminal residue" evidence="1">
    <location>
        <position position="1"/>
    </location>
</feature>
<dbReference type="EMBL" id="JACVVK020000821">
    <property type="protein sequence ID" value="KAK7443156.1"/>
    <property type="molecule type" value="Genomic_DNA"/>
</dbReference>
<gene>
    <name evidence="1" type="ORF">BaRGS_00040470</name>
</gene>
<dbReference type="AlphaFoldDB" id="A0ABD0J005"/>
<dbReference type="Proteomes" id="UP001519460">
    <property type="component" value="Unassembled WGS sequence"/>
</dbReference>
<comment type="caution">
    <text evidence="1">The sequence shown here is derived from an EMBL/GenBank/DDBJ whole genome shotgun (WGS) entry which is preliminary data.</text>
</comment>
<sequence>HSARRVSQLQRSQCLQQLFQLLSATVSTKIAACDRLRPKCPARLTDQRLPERNIKLFVDIFASVSVCPCQGSSEEDQFPGLQ</sequence>
<name>A0ABD0J005_9CAEN</name>
<reference evidence="1 2" key="1">
    <citation type="journal article" date="2023" name="Sci. Data">
        <title>Genome assembly of the Korean intertidal mud-creeper Batillaria attramentaria.</title>
        <authorList>
            <person name="Patra A.K."/>
            <person name="Ho P.T."/>
            <person name="Jun S."/>
            <person name="Lee S.J."/>
            <person name="Kim Y."/>
            <person name="Won Y.J."/>
        </authorList>
    </citation>
    <scope>NUCLEOTIDE SEQUENCE [LARGE SCALE GENOMIC DNA]</scope>
    <source>
        <strain evidence="1">Wonlab-2016</strain>
    </source>
</reference>
<proteinExistence type="predicted"/>
<keyword evidence="2" id="KW-1185">Reference proteome</keyword>
<evidence type="ECO:0000313" key="1">
    <source>
        <dbReference type="EMBL" id="KAK7443156.1"/>
    </source>
</evidence>
<organism evidence="1 2">
    <name type="scientific">Batillaria attramentaria</name>
    <dbReference type="NCBI Taxonomy" id="370345"/>
    <lineage>
        <taxon>Eukaryota</taxon>
        <taxon>Metazoa</taxon>
        <taxon>Spiralia</taxon>
        <taxon>Lophotrochozoa</taxon>
        <taxon>Mollusca</taxon>
        <taxon>Gastropoda</taxon>
        <taxon>Caenogastropoda</taxon>
        <taxon>Sorbeoconcha</taxon>
        <taxon>Cerithioidea</taxon>
        <taxon>Batillariidae</taxon>
        <taxon>Batillaria</taxon>
    </lineage>
</organism>
<accession>A0ABD0J005</accession>